<sequence length="51" mass="5758">MLRRKPVVVLSNNDGCIIARSNEAKVLGIGMGTPTFKYRHVFEKYGDQIFS</sequence>
<dbReference type="InterPro" id="IPR001126">
    <property type="entry name" value="UmuC"/>
</dbReference>
<evidence type="ECO:0000313" key="2">
    <source>
        <dbReference type="EMBL" id="SVC74193.1"/>
    </source>
</evidence>
<dbReference type="EMBL" id="UINC01108239">
    <property type="protein sequence ID" value="SVC74193.1"/>
    <property type="molecule type" value="Genomic_DNA"/>
</dbReference>
<proteinExistence type="predicted"/>
<accession>A0A382PLD1</accession>
<feature type="domain" description="UmuC" evidence="1">
    <location>
        <begin position="1"/>
        <end position="51"/>
    </location>
</feature>
<name>A0A382PLD1_9ZZZZ</name>
<gene>
    <name evidence="2" type="ORF">METZ01_LOCUS327047</name>
</gene>
<protein>
    <recommendedName>
        <fullName evidence="1">UmuC domain-containing protein</fullName>
    </recommendedName>
</protein>
<evidence type="ECO:0000259" key="1">
    <source>
        <dbReference type="PROSITE" id="PS50173"/>
    </source>
</evidence>
<organism evidence="2">
    <name type="scientific">marine metagenome</name>
    <dbReference type="NCBI Taxonomy" id="408172"/>
    <lineage>
        <taxon>unclassified sequences</taxon>
        <taxon>metagenomes</taxon>
        <taxon>ecological metagenomes</taxon>
    </lineage>
</organism>
<dbReference type="PROSITE" id="PS50173">
    <property type="entry name" value="UMUC"/>
    <property type="match status" value="1"/>
</dbReference>
<dbReference type="InterPro" id="IPR043502">
    <property type="entry name" value="DNA/RNA_pol_sf"/>
</dbReference>
<dbReference type="Pfam" id="PF00817">
    <property type="entry name" value="IMS"/>
    <property type="match status" value="1"/>
</dbReference>
<dbReference type="AlphaFoldDB" id="A0A382PLD1"/>
<reference evidence="2" key="1">
    <citation type="submission" date="2018-05" db="EMBL/GenBank/DDBJ databases">
        <authorList>
            <person name="Lanie J.A."/>
            <person name="Ng W.-L."/>
            <person name="Kazmierczak K.M."/>
            <person name="Andrzejewski T.M."/>
            <person name="Davidsen T.M."/>
            <person name="Wayne K.J."/>
            <person name="Tettelin H."/>
            <person name="Glass J.I."/>
            <person name="Rusch D."/>
            <person name="Podicherti R."/>
            <person name="Tsui H.-C.T."/>
            <person name="Winkler M.E."/>
        </authorList>
    </citation>
    <scope>NUCLEOTIDE SEQUENCE</scope>
</reference>
<dbReference type="SUPFAM" id="SSF56672">
    <property type="entry name" value="DNA/RNA polymerases"/>
    <property type="match status" value="1"/>
</dbReference>
<feature type="non-terminal residue" evidence="2">
    <location>
        <position position="51"/>
    </location>
</feature>
<dbReference type="GO" id="GO:0006281">
    <property type="term" value="P:DNA repair"/>
    <property type="evidence" value="ECO:0007669"/>
    <property type="project" value="InterPro"/>
</dbReference>
<dbReference type="Gene3D" id="3.40.1170.60">
    <property type="match status" value="1"/>
</dbReference>